<protein>
    <recommendedName>
        <fullName evidence="3">histidine kinase</fullName>
        <ecNumber evidence="3">2.7.13.3</ecNumber>
    </recommendedName>
</protein>
<comment type="caution">
    <text evidence="12">The sequence shown here is derived from an EMBL/GenBank/DDBJ whole genome shotgun (WGS) entry which is preliminary data.</text>
</comment>
<evidence type="ECO:0000313" key="12">
    <source>
        <dbReference type="EMBL" id="GAA2155282.1"/>
    </source>
</evidence>
<dbReference type="InterPro" id="IPR003661">
    <property type="entry name" value="HisK_dim/P_dom"/>
</dbReference>
<evidence type="ECO:0000256" key="8">
    <source>
        <dbReference type="ARBA" id="ARBA00022989"/>
    </source>
</evidence>
<dbReference type="SMART" id="SM00304">
    <property type="entry name" value="HAMP"/>
    <property type="match status" value="1"/>
</dbReference>
<dbReference type="Gene3D" id="6.10.340.10">
    <property type="match status" value="1"/>
</dbReference>
<comment type="catalytic activity">
    <reaction evidence="1">
        <text>ATP + protein L-histidine = ADP + protein N-phospho-L-histidine.</text>
        <dbReference type="EC" id="2.7.13.3"/>
    </reaction>
</comment>
<evidence type="ECO:0000259" key="11">
    <source>
        <dbReference type="PROSITE" id="PS50885"/>
    </source>
</evidence>
<reference evidence="13" key="1">
    <citation type="journal article" date="2019" name="Int. J. Syst. Evol. Microbiol.">
        <title>The Global Catalogue of Microorganisms (GCM) 10K type strain sequencing project: providing services to taxonomists for standard genome sequencing and annotation.</title>
        <authorList>
            <consortium name="The Broad Institute Genomics Platform"/>
            <consortium name="The Broad Institute Genome Sequencing Center for Infectious Disease"/>
            <person name="Wu L."/>
            <person name="Ma J."/>
        </authorList>
    </citation>
    <scope>NUCLEOTIDE SEQUENCE [LARGE SCALE GENOMIC DNA]</scope>
    <source>
        <strain evidence="13">JCM 16022</strain>
    </source>
</reference>
<dbReference type="Gene3D" id="1.10.287.130">
    <property type="match status" value="1"/>
</dbReference>
<feature type="domain" description="HAMP" evidence="11">
    <location>
        <begin position="154"/>
        <end position="206"/>
    </location>
</feature>
<evidence type="ECO:0000256" key="5">
    <source>
        <dbReference type="ARBA" id="ARBA00022679"/>
    </source>
</evidence>
<keyword evidence="4" id="KW-0597">Phosphoprotein</keyword>
<dbReference type="PANTHER" id="PTHR45436">
    <property type="entry name" value="SENSOR HISTIDINE KINASE YKOH"/>
    <property type="match status" value="1"/>
</dbReference>
<evidence type="ECO:0000256" key="7">
    <source>
        <dbReference type="ARBA" id="ARBA00022777"/>
    </source>
</evidence>
<keyword evidence="13" id="KW-1185">Reference proteome</keyword>
<proteinExistence type="predicted"/>
<dbReference type="InterPro" id="IPR036097">
    <property type="entry name" value="HisK_dim/P_sf"/>
</dbReference>
<evidence type="ECO:0000256" key="9">
    <source>
        <dbReference type="ARBA" id="ARBA00023012"/>
    </source>
</evidence>
<evidence type="ECO:0000256" key="2">
    <source>
        <dbReference type="ARBA" id="ARBA00004236"/>
    </source>
</evidence>
<dbReference type="GO" id="GO:0016301">
    <property type="term" value="F:kinase activity"/>
    <property type="evidence" value="ECO:0007669"/>
    <property type="project" value="UniProtKB-KW"/>
</dbReference>
<organism evidence="12 13">
    <name type="scientific">Nocardioides koreensis</name>
    <dbReference type="NCBI Taxonomy" id="433651"/>
    <lineage>
        <taxon>Bacteria</taxon>
        <taxon>Bacillati</taxon>
        <taxon>Actinomycetota</taxon>
        <taxon>Actinomycetes</taxon>
        <taxon>Propionibacteriales</taxon>
        <taxon>Nocardioidaceae</taxon>
        <taxon>Nocardioides</taxon>
    </lineage>
</organism>
<feature type="transmembrane region" description="Helical" evidence="10">
    <location>
        <begin position="131"/>
        <end position="152"/>
    </location>
</feature>
<evidence type="ECO:0000256" key="3">
    <source>
        <dbReference type="ARBA" id="ARBA00012438"/>
    </source>
</evidence>
<dbReference type="InterPro" id="IPR050428">
    <property type="entry name" value="TCS_sensor_his_kinase"/>
</dbReference>
<evidence type="ECO:0000256" key="6">
    <source>
        <dbReference type="ARBA" id="ARBA00022692"/>
    </source>
</evidence>
<keyword evidence="8 10" id="KW-1133">Transmembrane helix</keyword>
<evidence type="ECO:0000256" key="10">
    <source>
        <dbReference type="SAM" id="Phobius"/>
    </source>
</evidence>
<sequence>MRNRLTSAFIVLSILLLLGAGVVRAFVLRDLIREQESTHLQQQSVLIAEIVATRQAGGGSIDSDFLSGLVAPDGRVEYTPDRGEPVVAHGETYAGSDGAPGDLAASATVDRGAVTVSQSPEVVQDILGRDVGSVLVLFLMIGVLAGAIGFVVSRALSAPFQQLAVAAAALGRGRFDLDLPRTRIPEARAIAQALGTSAAQLRDRLRRERDFAERASHVLRTPLTGLRLELEELSLRDDLPEDVRGTAARGLAGVDQMNAVAGELVELSRSGTLVEGAELPLVDLATQLAQRWADRLAVRDRTLTASAEGDLGLTYTPGPIEYVLDLLLADVVRRGTGAVRIVFQGQEGGHLRVKVSSEGSADRVRGEESDNRLDQARAVVEALGGRVLGDDPACGLEVLLPRR</sequence>
<keyword evidence="9" id="KW-0902">Two-component regulatory system</keyword>
<keyword evidence="10" id="KW-0472">Membrane</keyword>
<dbReference type="EMBL" id="BAAAQR010000017">
    <property type="protein sequence ID" value="GAA2155282.1"/>
    <property type="molecule type" value="Genomic_DNA"/>
</dbReference>
<accession>A0ABP5LWA9</accession>
<dbReference type="Proteomes" id="UP001501771">
    <property type="component" value="Unassembled WGS sequence"/>
</dbReference>
<comment type="subcellular location">
    <subcellularLocation>
        <location evidence="2">Cell membrane</location>
    </subcellularLocation>
</comment>
<dbReference type="SUPFAM" id="SSF47384">
    <property type="entry name" value="Homodimeric domain of signal transducing histidine kinase"/>
    <property type="match status" value="1"/>
</dbReference>
<keyword evidence="7 12" id="KW-0418">Kinase</keyword>
<dbReference type="PROSITE" id="PS50885">
    <property type="entry name" value="HAMP"/>
    <property type="match status" value="1"/>
</dbReference>
<dbReference type="EC" id="2.7.13.3" evidence="3"/>
<keyword evidence="6 10" id="KW-0812">Transmembrane</keyword>
<evidence type="ECO:0000256" key="1">
    <source>
        <dbReference type="ARBA" id="ARBA00000085"/>
    </source>
</evidence>
<name>A0ABP5LWA9_9ACTN</name>
<dbReference type="Pfam" id="PF00672">
    <property type="entry name" value="HAMP"/>
    <property type="match status" value="1"/>
</dbReference>
<dbReference type="Pfam" id="PF00512">
    <property type="entry name" value="HisKA"/>
    <property type="match status" value="1"/>
</dbReference>
<gene>
    <name evidence="12" type="ORF">GCM10009844_42160</name>
</gene>
<dbReference type="SMART" id="SM00388">
    <property type="entry name" value="HisKA"/>
    <property type="match status" value="1"/>
</dbReference>
<evidence type="ECO:0000313" key="13">
    <source>
        <dbReference type="Proteomes" id="UP001501771"/>
    </source>
</evidence>
<dbReference type="PANTHER" id="PTHR45436:SF5">
    <property type="entry name" value="SENSOR HISTIDINE KINASE TRCS"/>
    <property type="match status" value="1"/>
</dbReference>
<keyword evidence="5" id="KW-0808">Transferase</keyword>
<dbReference type="RefSeq" id="WP_344157352.1">
    <property type="nucleotide sequence ID" value="NZ_BAAAQR010000017.1"/>
</dbReference>
<dbReference type="InterPro" id="IPR003660">
    <property type="entry name" value="HAMP_dom"/>
</dbReference>
<evidence type="ECO:0000256" key="4">
    <source>
        <dbReference type="ARBA" id="ARBA00022553"/>
    </source>
</evidence>